<dbReference type="EMBL" id="QJKJ01003197">
    <property type="protein sequence ID" value="RDX99587.1"/>
    <property type="molecule type" value="Genomic_DNA"/>
</dbReference>
<sequence length="274" mass="31537">MVSWKSKKQNTVARSSAEAEYRAMASATCELIWVKQLIQELKFTDVQPMKLYCDNQAALHIASNPVFHERTKHIEIDCHFIREKLLAKEITMLGGIVVVEIRKGEDPHKHLKECHAMCSTMRPHGILEDYIKMKAFHFSLDRVAKDWLYLQPTLVSTWGNMKRMFLEKFFPTSRATTIKRDICGSKEKEITTLEGPMTKGRLKKLQGEISFGPKAHFEHIFLVMIVDPRFHQVVIKALNHHLIVGFNKKMNDFHGNVEVLDEPSHVFGKLGGVE</sequence>
<evidence type="ECO:0000313" key="2">
    <source>
        <dbReference type="Proteomes" id="UP000257109"/>
    </source>
</evidence>
<organism evidence="1 2">
    <name type="scientific">Mucuna pruriens</name>
    <name type="common">Velvet bean</name>
    <name type="synonym">Dolichos pruriens</name>
    <dbReference type="NCBI Taxonomy" id="157652"/>
    <lineage>
        <taxon>Eukaryota</taxon>
        <taxon>Viridiplantae</taxon>
        <taxon>Streptophyta</taxon>
        <taxon>Embryophyta</taxon>
        <taxon>Tracheophyta</taxon>
        <taxon>Spermatophyta</taxon>
        <taxon>Magnoliopsida</taxon>
        <taxon>eudicotyledons</taxon>
        <taxon>Gunneridae</taxon>
        <taxon>Pentapetalae</taxon>
        <taxon>rosids</taxon>
        <taxon>fabids</taxon>
        <taxon>Fabales</taxon>
        <taxon>Fabaceae</taxon>
        <taxon>Papilionoideae</taxon>
        <taxon>50 kb inversion clade</taxon>
        <taxon>NPAAA clade</taxon>
        <taxon>indigoferoid/millettioid clade</taxon>
        <taxon>Phaseoleae</taxon>
        <taxon>Mucuna</taxon>
    </lineage>
</organism>
<comment type="caution">
    <text evidence="1">The sequence shown here is derived from an EMBL/GenBank/DDBJ whole genome shotgun (WGS) entry which is preliminary data.</text>
</comment>
<dbReference type="Proteomes" id="UP000257109">
    <property type="component" value="Unassembled WGS sequence"/>
</dbReference>
<proteinExistence type="predicted"/>
<feature type="non-terminal residue" evidence="1">
    <location>
        <position position="1"/>
    </location>
</feature>
<dbReference type="OrthoDB" id="414945at2759"/>
<keyword evidence="2" id="KW-1185">Reference proteome</keyword>
<dbReference type="PANTHER" id="PTHR11439">
    <property type="entry name" value="GAG-POL-RELATED RETROTRANSPOSON"/>
    <property type="match status" value="1"/>
</dbReference>
<dbReference type="STRING" id="157652.A0A371H9V5"/>
<dbReference type="PANTHER" id="PTHR11439:SF470">
    <property type="entry name" value="CYSTEINE-RICH RLK (RECEPTOR-LIKE PROTEIN KINASE) 8"/>
    <property type="match status" value="1"/>
</dbReference>
<accession>A0A371H9V5</accession>
<dbReference type="AlphaFoldDB" id="A0A371H9V5"/>
<name>A0A371H9V5_MUCPR</name>
<reference evidence="1" key="1">
    <citation type="submission" date="2018-05" db="EMBL/GenBank/DDBJ databases">
        <title>Draft genome of Mucuna pruriens seed.</title>
        <authorList>
            <person name="Nnadi N.E."/>
            <person name="Vos R."/>
            <person name="Hasami M.H."/>
            <person name="Devisetty U.K."/>
            <person name="Aguiy J.C."/>
        </authorList>
    </citation>
    <scope>NUCLEOTIDE SEQUENCE [LARGE SCALE GENOMIC DNA]</scope>
    <source>
        <strain evidence="1">JCA_2017</strain>
    </source>
</reference>
<gene>
    <name evidence="1" type="primary">GIP</name>
    <name evidence="1" type="ORF">CR513_17341</name>
</gene>
<protein>
    <submittedName>
        <fullName evidence="1">Copia protein</fullName>
    </submittedName>
</protein>
<evidence type="ECO:0000313" key="1">
    <source>
        <dbReference type="EMBL" id="RDX99587.1"/>
    </source>
</evidence>
<dbReference type="CDD" id="cd09272">
    <property type="entry name" value="RNase_HI_RT_Ty1"/>
    <property type="match status" value="1"/>
</dbReference>